<reference evidence="11" key="1">
    <citation type="journal article" date="2020" name="mSystems">
        <title>Genome- and Community-Level Interaction Insights into Carbon Utilization and Element Cycling Functions of Hydrothermarchaeota in Hydrothermal Sediment.</title>
        <authorList>
            <person name="Zhou Z."/>
            <person name="Liu Y."/>
            <person name="Xu W."/>
            <person name="Pan J."/>
            <person name="Luo Z.H."/>
            <person name="Li M."/>
        </authorList>
    </citation>
    <scope>NUCLEOTIDE SEQUENCE [LARGE SCALE GENOMIC DNA]</scope>
    <source>
        <strain evidence="11">HyVt-513</strain>
    </source>
</reference>
<dbReference type="AlphaFoldDB" id="A0A7V2SJL6"/>
<evidence type="ECO:0000313" key="11">
    <source>
        <dbReference type="EMBL" id="HFC04054.1"/>
    </source>
</evidence>
<comment type="caution">
    <text evidence="11">The sequence shown here is derived from an EMBL/GenBank/DDBJ whole genome shotgun (WGS) entry which is preliminary data.</text>
</comment>
<dbReference type="EMBL" id="DRNO01000283">
    <property type="protein sequence ID" value="HFC04054.1"/>
    <property type="molecule type" value="Genomic_DNA"/>
</dbReference>
<dbReference type="GO" id="GO:0009245">
    <property type="term" value="P:lipid A biosynthetic process"/>
    <property type="evidence" value="ECO:0007669"/>
    <property type="project" value="UniProtKB-UniRule"/>
</dbReference>
<evidence type="ECO:0000256" key="9">
    <source>
        <dbReference type="ARBA" id="ARBA00048975"/>
    </source>
</evidence>
<evidence type="ECO:0000256" key="6">
    <source>
        <dbReference type="ARBA" id="ARBA00022676"/>
    </source>
</evidence>
<evidence type="ECO:0000256" key="4">
    <source>
        <dbReference type="ARBA" id="ARBA00022516"/>
    </source>
</evidence>
<keyword evidence="4" id="KW-0444">Lipid biosynthesis</keyword>
<proteinExistence type="predicted"/>
<dbReference type="Proteomes" id="UP000885722">
    <property type="component" value="Unassembled WGS sequence"/>
</dbReference>
<dbReference type="InterPro" id="IPR003835">
    <property type="entry name" value="Glyco_trans_19"/>
</dbReference>
<evidence type="ECO:0000256" key="8">
    <source>
        <dbReference type="ARBA" id="ARBA00023098"/>
    </source>
</evidence>
<evidence type="ECO:0000256" key="10">
    <source>
        <dbReference type="NCBIfam" id="TIGR00215"/>
    </source>
</evidence>
<keyword evidence="6 11" id="KW-0328">Glycosyltransferase</keyword>
<dbReference type="PANTHER" id="PTHR30372:SF4">
    <property type="entry name" value="LIPID-A-DISACCHARIDE SYNTHASE, MITOCHONDRIAL-RELATED"/>
    <property type="match status" value="1"/>
</dbReference>
<dbReference type="EC" id="2.4.1.182" evidence="2 10"/>
<evidence type="ECO:0000256" key="1">
    <source>
        <dbReference type="ARBA" id="ARBA00002056"/>
    </source>
</evidence>
<name>A0A7V2SJL6_9BACT</name>
<evidence type="ECO:0000256" key="2">
    <source>
        <dbReference type="ARBA" id="ARBA00012687"/>
    </source>
</evidence>
<dbReference type="NCBIfam" id="TIGR00215">
    <property type="entry name" value="lpxB"/>
    <property type="match status" value="1"/>
</dbReference>
<comment type="function">
    <text evidence="1">Condensation of UDP-2,3-diacylglucosamine and 2,3-diacylglucosamine-1-phosphate to form lipid A disaccharide, a precursor of lipid A, a phosphorylated glycolipid that anchors the lipopolysaccharide to the outer membrane of the cell.</text>
</comment>
<gene>
    <name evidence="11" type="ORF">ENJ74_04200</name>
</gene>
<comment type="catalytic activity">
    <reaction evidence="9">
        <text>a lipid X + a UDP-2-N,3-O-bis[(3R)-3-hydroxyacyl]-alpha-D-glucosamine = a lipid A disaccharide + UDP + H(+)</text>
        <dbReference type="Rhea" id="RHEA:67828"/>
        <dbReference type="ChEBI" id="CHEBI:15378"/>
        <dbReference type="ChEBI" id="CHEBI:58223"/>
        <dbReference type="ChEBI" id="CHEBI:137748"/>
        <dbReference type="ChEBI" id="CHEBI:176338"/>
        <dbReference type="ChEBI" id="CHEBI:176343"/>
        <dbReference type="EC" id="2.4.1.182"/>
    </reaction>
</comment>
<keyword evidence="8" id="KW-0443">Lipid metabolism</keyword>
<evidence type="ECO:0000256" key="3">
    <source>
        <dbReference type="ARBA" id="ARBA00020902"/>
    </source>
</evidence>
<organism evidence="11">
    <name type="scientific">Nitratifractor salsuginis</name>
    <dbReference type="NCBI Taxonomy" id="269261"/>
    <lineage>
        <taxon>Bacteria</taxon>
        <taxon>Pseudomonadati</taxon>
        <taxon>Campylobacterota</taxon>
        <taxon>Epsilonproteobacteria</taxon>
        <taxon>Campylobacterales</taxon>
        <taxon>Sulfurovaceae</taxon>
        <taxon>Nitratifractor</taxon>
    </lineage>
</organism>
<evidence type="ECO:0000256" key="7">
    <source>
        <dbReference type="ARBA" id="ARBA00022679"/>
    </source>
</evidence>
<dbReference type="PANTHER" id="PTHR30372">
    <property type="entry name" value="LIPID-A-DISACCHARIDE SYNTHASE"/>
    <property type="match status" value="1"/>
</dbReference>
<dbReference type="GO" id="GO:0005543">
    <property type="term" value="F:phospholipid binding"/>
    <property type="evidence" value="ECO:0007669"/>
    <property type="project" value="TreeGrafter"/>
</dbReference>
<accession>A0A7V2SJL6</accession>
<keyword evidence="5" id="KW-0441">Lipid A biosynthesis</keyword>
<dbReference type="Pfam" id="PF02684">
    <property type="entry name" value="LpxB"/>
    <property type="match status" value="1"/>
</dbReference>
<keyword evidence="7 11" id="KW-0808">Transferase</keyword>
<protein>
    <recommendedName>
        <fullName evidence="3 10">Lipid-A-disaccharide synthase</fullName>
        <ecNumber evidence="2 10">2.4.1.182</ecNumber>
    </recommendedName>
</protein>
<dbReference type="GO" id="GO:0016020">
    <property type="term" value="C:membrane"/>
    <property type="evidence" value="ECO:0007669"/>
    <property type="project" value="GOC"/>
</dbReference>
<dbReference type="SUPFAM" id="SSF53756">
    <property type="entry name" value="UDP-Glycosyltransferase/glycogen phosphorylase"/>
    <property type="match status" value="1"/>
</dbReference>
<dbReference type="GO" id="GO:0008915">
    <property type="term" value="F:lipid-A-disaccharide synthase activity"/>
    <property type="evidence" value="ECO:0007669"/>
    <property type="project" value="UniProtKB-UniRule"/>
</dbReference>
<sequence>MKLLVSALEHSANIHLKALREHLPDFVELEGIFSSELGEPIADLRSLAVMGFVDAARKLPFFYRLAAEMTERAAEADKVLLMDSSGFNLPLAKRIKKRYPSKEVIYYILPQAWAWRKGRIPVLEHTCDRLLSILPFEREYYSKEAPLEYVGHPLLDEITRFRTGSWEKRSGAWHYRPGPDEPERSAVEPERIAYLPGSRRGEITRLMPLFHRLRRQLGEHRALIVIPPYFTQDQIRELYGDLSAFEIRHDTHVTLYESDFAFVCSGTATLEAALIGTPFVLTYRAKALDYFLVKKLTDLRYAGLANLFSLDFRGRPMHPELIQEELNLENLLQAYREYDRRRFAEDVAALRGYLGHGSAREVAKRILL</sequence>
<evidence type="ECO:0000256" key="5">
    <source>
        <dbReference type="ARBA" id="ARBA00022556"/>
    </source>
</evidence>